<organism evidence="4 5">
    <name type="scientific">Coccomyxa subellipsoidea</name>
    <dbReference type="NCBI Taxonomy" id="248742"/>
    <lineage>
        <taxon>Eukaryota</taxon>
        <taxon>Viridiplantae</taxon>
        <taxon>Chlorophyta</taxon>
        <taxon>core chlorophytes</taxon>
        <taxon>Trebouxiophyceae</taxon>
        <taxon>Trebouxiophyceae incertae sedis</taxon>
        <taxon>Coccomyxaceae</taxon>
        <taxon>Coccomyxa</taxon>
    </lineage>
</organism>
<evidence type="ECO:0000313" key="5">
    <source>
        <dbReference type="Proteomes" id="UP001491310"/>
    </source>
</evidence>
<feature type="compositionally biased region" description="Polar residues" evidence="3">
    <location>
        <begin position="1241"/>
        <end position="1253"/>
    </location>
</feature>
<feature type="compositionally biased region" description="Low complexity" evidence="3">
    <location>
        <begin position="724"/>
        <end position="755"/>
    </location>
</feature>
<gene>
    <name evidence="4" type="ORF">WJX75_009031</name>
</gene>
<reference evidence="4 5" key="1">
    <citation type="journal article" date="2024" name="Nat. Commun.">
        <title>Phylogenomics reveals the evolutionary origins of lichenization in chlorophyte algae.</title>
        <authorList>
            <person name="Puginier C."/>
            <person name="Libourel C."/>
            <person name="Otte J."/>
            <person name="Skaloud P."/>
            <person name="Haon M."/>
            <person name="Grisel S."/>
            <person name="Petersen M."/>
            <person name="Berrin J.G."/>
            <person name="Delaux P.M."/>
            <person name="Dal Grande F."/>
            <person name="Keller J."/>
        </authorList>
    </citation>
    <scope>NUCLEOTIDE SEQUENCE [LARGE SCALE GENOMIC DNA]</scope>
    <source>
        <strain evidence="4 5">SAG 216-7</strain>
    </source>
</reference>
<accession>A0ABR2YS15</accession>
<dbReference type="PANTHER" id="PTHR46093">
    <property type="entry name" value="ACYL-COA-BINDING DOMAIN-CONTAINING PROTEIN 5"/>
    <property type="match status" value="1"/>
</dbReference>
<keyword evidence="2" id="KW-0677">Repeat</keyword>
<dbReference type="PANTHER" id="PTHR46093:SF3">
    <property type="entry name" value="ACYL-COA-BINDING DOMAIN-CONTAINING PROTEIN 4"/>
    <property type="match status" value="1"/>
</dbReference>
<feature type="region of interest" description="Disordered" evidence="3">
    <location>
        <begin position="816"/>
        <end position="853"/>
    </location>
</feature>
<proteinExistence type="predicted"/>
<feature type="compositionally biased region" description="Basic and acidic residues" evidence="3">
    <location>
        <begin position="818"/>
        <end position="835"/>
    </location>
</feature>
<evidence type="ECO:0000256" key="3">
    <source>
        <dbReference type="SAM" id="MobiDB-lite"/>
    </source>
</evidence>
<evidence type="ECO:0000313" key="4">
    <source>
        <dbReference type="EMBL" id="KAK9909890.1"/>
    </source>
</evidence>
<dbReference type="Proteomes" id="UP001491310">
    <property type="component" value="Unassembled WGS sequence"/>
</dbReference>
<protein>
    <recommendedName>
        <fullName evidence="6">F-box domain-containing protein</fullName>
    </recommendedName>
</protein>
<dbReference type="InterPro" id="IPR015915">
    <property type="entry name" value="Kelch-typ_b-propeller"/>
</dbReference>
<sequence length="1253" mass="132109">MLAWSQHQSSPWGAAREGEASEMDFLDVDIESHRQVLNLLPPKDLACVAASCRYFYRAVYDGHFAQCLWKYWCTELLGPGVVALHEAAIPAGFRAGAIFWRDLYLAGHSLDRVRWWRNGAQELKSSVERVDAEEAAAARAIAEEEAAKIAADNADGLGEERRSAVLAEAEAAAAQGGKTLKSKLARSGHTANLIGTRVVITGGILRDGSLYVDIAIVNLATLAVSRPEMGGTAPSTRFRHTMAPIKPTQGSSLEVQVVDALGPDRRIENGELLFCFGGYNTIGEEFGANSQFVLWAAIDGSSYVWVPVKTQGDPPSPRFHHSSDSFDDGRKVVIFGGEGYRLDDAGEGPSPCVYILDVDTLTWQRCFTHTPVEAHSPGARSLHVTTVRRSPLTGREELVVVGGYTASLLAEMKPFTLDLETLYWRCWPGVKEGDSLPLPTPRQRMAAMRITHDWFLVSGGSPTSGSFLEDVQRLHISTLVWGPPPAVSGRPSRALRRIAGHTFAGLLAFGGCIPTIMGIMPVEKLDLLLLGSSATGLIPVEEGKGLGVQAGLVGETSAASAEDGQQDEEEGVSKVHLQQSLKLILSGKQAVDPVSEPDSPVMSAEEASAKARSGDMALEEALQEGVFNELMQDQLLNKGQRINIGSPDTYFRPVYATAAGVKSAPEAAPMVQGRLQVISTSVLNDPEHMEQMNRQFHNEPRPYDEETAAAVAAAEVLAAAAAAGKAGRPPIAAERSASSPADVAASSAAAEESGAPNPMIAVPSDPDMKGLNPFQGLADATSTLKLSTPAEAERPVGMFASAPLQKGSGASATIADEEYGRRPTAEEKGKAKVVEESTSEEDVTGSASSSPMSTAVWHLKPREQVLAITEAQPSLQPPSGVEGPARSSAPVSFWYNAIDPAALSAASTGEVESQVRSTTEAEGVKAPITSAHLPMQGGSHAIYAISSVKNEELVCGGPNPFADVRTEWSPAWLDPVQPVLLLPPDAELDPIAVARLTLGVESPRHSLVSGNDEAPQCSRTSSAEAPSPHVQPALPGTVLDLASNADLEAQGVLFRRPGPKGFLNMDPGALDFSQSVIPPSIIPPHGAQLEHPLVPTAAESGDGDTKSVGGWTAYKSFPSSANAPISAVRVGTSAAAYPDQSSAPRRHEKHPAQPSPLAPAVVLAAPPDTEAAVVPQSILAHTADPHGPKRVQLWRDTATGQLYRLPQAEAVPASHGQKSAPAATGTDPQRSDGPSSGRIGTATQPGQGSCSIQ</sequence>
<dbReference type="SUPFAM" id="SSF117281">
    <property type="entry name" value="Kelch motif"/>
    <property type="match status" value="1"/>
</dbReference>
<dbReference type="Pfam" id="PF24681">
    <property type="entry name" value="Kelch_KLHDC2_KLHL20_DRC7"/>
    <property type="match status" value="1"/>
</dbReference>
<dbReference type="SUPFAM" id="SSF81383">
    <property type="entry name" value="F-box domain"/>
    <property type="match status" value="1"/>
</dbReference>
<evidence type="ECO:0008006" key="6">
    <source>
        <dbReference type="Google" id="ProtNLM"/>
    </source>
</evidence>
<keyword evidence="1" id="KW-0880">Kelch repeat</keyword>
<dbReference type="EMBL" id="JALJOT010000006">
    <property type="protein sequence ID" value="KAK9909890.1"/>
    <property type="molecule type" value="Genomic_DNA"/>
</dbReference>
<name>A0ABR2YS15_9CHLO</name>
<feature type="region of interest" description="Disordered" evidence="3">
    <location>
        <begin position="1136"/>
        <end position="1156"/>
    </location>
</feature>
<feature type="region of interest" description="Disordered" evidence="3">
    <location>
        <begin position="1004"/>
        <end position="1030"/>
    </location>
</feature>
<evidence type="ECO:0000256" key="2">
    <source>
        <dbReference type="ARBA" id="ARBA00022737"/>
    </source>
</evidence>
<dbReference type="InterPro" id="IPR036047">
    <property type="entry name" value="F-box-like_dom_sf"/>
</dbReference>
<feature type="region of interest" description="Disordered" evidence="3">
    <location>
        <begin position="724"/>
        <end position="766"/>
    </location>
</feature>
<comment type="caution">
    <text evidence="4">The sequence shown here is derived from an EMBL/GenBank/DDBJ whole genome shotgun (WGS) entry which is preliminary data.</text>
</comment>
<dbReference type="Gene3D" id="2.120.10.80">
    <property type="entry name" value="Kelch-type beta propeller"/>
    <property type="match status" value="1"/>
</dbReference>
<feature type="region of interest" description="Disordered" evidence="3">
    <location>
        <begin position="1205"/>
        <end position="1253"/>
    </location>
</feature>
<keyword evidence="5" id="KW-1185">Reference proteome</keyword>
<evidence type="ECO:0000256" key="1">
    <source>
        <dbReference type="ARBA" id="ARBA00022441"/>
    </source>
</evidence>